<comment type="similarity">
    <text evidence="1">Belongs to the GSP E family.</text>
</comment>
<evidence type="ECO:0000313" key="4">
    <source>
        <dbReference type="EMBL" id="AOZ97820.1"/>
    </source>
</evidence>
<evidence type="ECO:0000313" key="5">
    <source>
        <dbReference type="Proteomes" id="UP000179284"/>
    </source>
</evidence>
<evidence type="ECO:0000256" key="2">
    <source>
        <dbReference type="SAM" id="MobiDB-lite"/>
    </source>
</evidence>
<dbReference type="Proteomes" id="UP000179284">
    <property type="component" value="Plasmid pNP144"/>
</dbReference>
<dbReference type="AlphaFoldDB" id="A0A1D9P5H4"/>
<dbReference type="KEGG" id="bhu:bhn_II021"/>
<proteinExistence type="inferred from homology"/>
<feature type="region of interest" description="Disordered" evidence="2">
    <location>
        <begin position="311"/>
        <end position="331"/>
    </location>
</feature>
<accession>A0A1D9P5H4</accession>
<keyword evidence="4" id="KW-0614">Plasmid</keyword>
<feature type="compositionally biased region" description="Basic and acidic residues" evidence="2">
    <location>
        <begin position="227"/>
        <end position="247"/>
    </location>
</feature>
<dbReference type="InterPro" id="IPR001482">
    <property type="entry name" value="T2SS/T4SS_dom"/>
</dbReference>
<sequence length="774" mass="88175">MSKVVIAISDISNPVKWDKFKSSMTNCFLAYKNEKLSFKSADDIIFINKASQLEELDTSVVDVLITSEEVDGMRIGVGRLNKWRKANESLVLIMLMEVAKKSSGKLNALYNLGYYDFLYMTDFKWPKIRSILDDGRLSEEAYEYYGIASFVPTKDKGTALDKDSVNKVSAKLKNKKEVVNSVEGLGQKNASDTKKDRITEDFSPEQITSDDTTQTGKNIHSKKSKKKSADVVKEVEPKVAADKKSPSAEDVIAVSEKPSKKKKAKGNAKGIIEAEHADNGDTALGIVEDIVSEKELEKIYPELPSELLEDAKDSVETEQSENHSENEEEYDEIDTMPFLVETMEEDQLKDIDWLSAKDGDVNSFVHEMEEKAFNPIVITKDLTEEEEILEDILRYYTKTDPIPLSNLESGLLERSQFEQDLQKKIKEYPGLSDESVQYIFESFIMFMWNYDILTPFIEDPAVSDIALVDYNNIQIKRYGKRYFSRIIFRSQDHFKAVINHIVKMNHVDLSDKKPDKTFMDTKTSEAARMRFVYSQEYINANGEPSLVIRKVPNEKYTLSKLVERKMMSPQTAAYLVDKVRRGASIIFTGTMASGKSTCINTMLDFIRHDKRGLVVQENDELFSKTHPLFTFQIIRPSEDGQYTYDLSYLTRFGLLMDIDYLINGEIKGGEAAQYVDAVSRNIICWTSIHSTSARAGIEQVATLGSTKDRPKNEALRVLCEQTDLVVYIDEFVIKEIAEIEGWDEDKQKIKFKPVDIKIPKKVTNTTKYKALIKN</sequence>
<dbReference type="SUPFAM" id="SSF52540">
    <property type="entry name" value="P-loop containing nucleoside triphosphate hydrolases"/>
    <property type="match status" value="1"/>
</dbReference>
<keyword evidence="5" id="KW-1185">Reference proteome</keyword>
<feature type="compositionally biased region" description="Polar residues" evidence="2">
    <location>
        <begin position="205"/>
        <end position="218"/>
    </location>
</feature>
<organism evidence="4 5">
    <name type="scientific">Butyrivibrio hungatei</name>
    <dbReference type="NCBI Taxonomy" id="185008"/>
    <lineage>
        <taxon>Bacteria</taxon>
        <taxon>Bacillati</taxon>
        <taxon>Bacillota</taxon>
        <taxon>Clostridia</taxon>
        <taxon>Lachnospirales</taxon>
        <taxon>Lachnospiraceae</taxon>
        <taxon>Butyrivibrio</taxon>
    </lineage>
</organism>
<reference evidence="5" key="1">
    <citation type="submission" date="2016-10" db="EMBL/GenBank/DDBJ databases">
        <title>The complete genome sequence of the rumen bacterium Butyrivibrio hungatei MB2003.</title>
        <authorList>
            <person name="Palevich N."/>
            <person name="Kelly W.J."/>
            <person name="Leahy S.C."/>
            <person name="Altermann E."/>
            <person name="Rakonjac J."/>
            <person name="Attwood G.T."/>
        </authorList>
    </citation>
    <scope>NUCLEOTIDE SEQUENCE [LARGE SCALE GENOMIC DNA]</scope>
    <source>
        <strain evidence="5">MB2003</strain>
        <plasmid evidence="5">Plasmid pnp144</plasmid>
    </source>
</reference>
<dbReference type="GO" id="GO:0016887">
    <property type="term" value="F:ATP hydrolysis activity"/>
    <property type="evidence" value="ECO:0007669"/>
    <property type="project" value="InterPro"/>
</dbReference>
<dbReference type="Gene3D" id="3.30.450.380">
    <property type="match status" value="1"/>
</dbReference>
<feature type="domain" description="Bacterial type II secretion system protein E" evidence="3">
    <location>
        <begin position="462"/>
        <end position="710"/>
    </location>
</feature>
<feature type="compositionally biased region" description="Basic and acidic residues" evidence="2">
    <location>
        <begin position="191"/>
        <end position="200"/>
    </location>
</feature>
<dbReference type="EMBL" id="CP017832">
    <property type="protein sequence ID" value="AOZ97820.1"/>
    <property type="molecule type" value="Genomic_DNA"/>
</dbReference>
<dbReference type="RefSeq" id="WP_071177579.1">
    <property type="nucleotide sequence ID" value="NZ_CP017832.1"/>
</dbReference>
<dbReference type="PANTHER" id="PTHR30486:SF6">
    <property type="entry name" value="TYPE IV PILUS RETRACTATION ATPASE PILT"/>
    <property type="match status" value="1"/>
</dbReference>
<dbReference type="Pfam" id="PF00437">
    <property type="entry name" value="T2SSE"/>
    <property type="match status" value="1"/>
</dbReference>
<evidence type="ECO:0000259" key="3">
    <source>
        <dbReference type="Pfam" id="PF00437"/>
    </source>
</evidence>
<protein>
    <submittedName>
        <fullName evidence="4">Type II/IV secretion system protein</fullName>
    </submittedName>
</protein>
<feature type="compositionally biased region" description="Basic and acidic residues" evidence="2">
    <location>
        <begin position="311"/>
        <end position="325"/>
    </location>
</feature>
<geneLocation type="plasmid" evidence="5">
    <name>pnp144</name>
</geneLocation>
<dbReference type="OrthoDB" id="2058019at2"/>
<dbReference type="Gene3D" id="3.40.50.300">
    <property type="entry name" value="P-loop containing nucleotide triphosphate hydrolases"/>
    <property type="match status" value="1"/>
</dbReference>
<dbReference type="PANTHER" id="PTHR30486">
    <property type="entry name" value="TWITCHING MOTILITY PROTEIN PILT"/>
    <property type="match status" value="1"/>
</dbReference>
<feature type="region of interest" description="Disordered" evidence="2">
    <location>
        <begin position="182"/>
        <end position="263"/>
    </location>
</feature>
<evidence type="ECO:0000256" key="1">
    <source>
        <dbReference type="ARBA" id="ARBA00006611"/>
    </source>
</evidence>
<dbReference type="InterPro" id="IPR027417">
    <property type="entry name" value="P-loop_NTPase"/>
</dbReference>
<gene>
    <name evidence="4" type="ORF">bhn_II021</name>
</gene>
<name>A0A1D9P5H4_9FIRM</name>
<dbReference type="InterPro" id="IPR050921">
    <property type="entry name" value="T4SS_GSP_E_ATPase"/>
</dbReference>